<evidence type="ECO:0000256" key="9">
    <source>
        <dbReference type="ARBA" id="ARBA00060798"/>
    </source>
</evidence>
<dbReference type="GO" id="GO:0017056">
    <property type="term" value="F:structural constituent of nuclear pore"/>
    <property type="evidence" value="ECO:0007669"/>
    <property type="project" value="TreeGrafter"/>
</dbReference>
<dbReference type="Gene3D" id="1.20.5.490">
    <property type="entry name" value="Single helix bin"/>
    <property type="match status" value="1"/>
</dbReference>
<keyword evidence="3" id="KW-0677">Repeat</keyword>
<evidence type="ECO:0000313" key="11">
    <source>
        <dbReference type="EMBL" id="GBO39901.1"/>
    </source>
</evidence>
<dbReference type="FunFam" id="1.20.5.490:FF:000003">
    <property type="entry name" value="nucleoporin p54 isoform X1"/>
    <property type="match status" value="1"/>
</dbReference>
<protein>
    <submittedName>
        <fullName evidence="11">Nucleoporin p54</fullName>
    </submittedName>
</protein>
<keyword evidence="4" id="KW-0509">mRNA transport</keyword>
<evidence type="ECO:0000256" key="2">
    <source>
        <dbReference type="ARBA" id="ARBA00022448"/>
    </source>
</evidence>
<organism evidence="11 12">
    <name type="scientific">Araneus ventricosus</name>
    <name type="common">Orbweaver spider</name>
    <name type="synonym">Epeira ventricosa</name>
    <dbReference type="NCBI Taxonomy" id="182803"/>
    <lineage>
        <taxon>Eukaryota</taxon>
        <taxon>Metazoa</taxon>
        <taxon>Ecdysozoa</taxon>
        <taxon>Arthropoda</taxon>
        <taxon>Chelicerata</taxon>
        <taxon>Arachnida</taxon>
        <taxon>Araneae</taxon>
        <taxon>Araneomorphae</taxon>
        <taxon>Entelegynae</taxon>
        <taxon>Araneoidea</taxon>
        <taxon>Araneidae</taxon>
        <taxon>Araneus</taxon>
    </lineage>
</organism>
<comment type="subcellular location">
    <subcellularLocation>
        <location evidence="1">Nucleus</location>
        <location evidence="1">Nuclear pore complex</location>
    </subcellularLocation>
</comment>
<dbReference type="AlphaFoldDB" id="A0A4Y2WRY0"/>
<keyword evidence="2" id="KW-0813">Transport</keyword>
<keyword evidence="5" id="KW-0653">Protein transport</keyword>
<dbReference type="GO" id="GO:0006999">
    <property type="term" value="P:nuclear pore organization"/>
    <property type="evidence" value="ECO:0007669"/>
    <property type="project" value="TreeGrafter"/>
</dbReference>
<dbReference type="InterPro" id="IPR024864">
    <property type="entry name" value="Nup54/Nup57/Nup44"/>
</dbReference>
<feature type="non-terminal residue" evidence="11">
    <location>
        <position position="155"/>
    </location>
</feature>
<dbReference type="GO" id="GO:0006607">
    <property type="term" value="P:NLS-bearing protein import into nucleus"/>
    <property type="evidence" value="ECO:0007669"/>
    <property type="project" value="TreeGrafter"/>
</dbReference>
<dbReference type="Proteomes" id="UP000499080">
    <property type="component" value="Unassembled WGS sequence"/>
</dbReference>
<dbReference type="PANTHER" id="PTHR13000">
    <property type="entry name" value="NUCLEOPORIN P54"/>
    <property type="match status" value="1"/>
</dbReference>
<dbReference type="GO" id="GO:0036228">
    <property type="term" value="P:protein localization to nuclear inner membrane"/>
    <property type="evidence" value="ECO:0007669"/>
    <property type="project" value="TreeGrafter"/>
</dbReference>
<dbReference type="GO" id="GO:0044613">
    <property type="term" value="C:nuclear pore central transport channel"/>
    <property type="evidence" value="ECO:0007669"/>
    <property type="project" value="TreeGrafter"/>
</dbReference>
<keyword evidence="7" id="KW-0906">Nuclear pore complex</keyword>
<dbReference type="Pfam" id="PF13874">
    <property type="entry name" value="Nup54"/>
    <property type="match status" value="1"/>
</dbReference>
<evidence type="ECO:0000256" key="7">
    <source>
        <dbReference type="ARBA" id="ARBA00023132"/>
    </source>
</evidence>
<accession>A0A4Y2WRY0</accession>
<dbReference type="InterPro" id="IPR025712">
    <property type="entry name" value="Nup54_alpha-helical_dom"/>
</dbReference>
<dbReference type="EMBL" id="BGPR01065046">
    <property type="protein sequence ID" value="GBO39901.1"/>
    <property type="molecule type" value="Genomic_DNA"/>
</dbReference>
<evidence type="ECO:0000313" key="12">
    <source>
        <dbReference type="Proteomes" id="UP000499080"/>
    </source>
</evidence>
<keyword evidence="6" id="KW-0811">Translocation</keyword>
<gene>
    <name evidence="11" type="primary">NUP54_1</name>
    <name evidence="11" type="ORF">AVEN_109739_1</name>
</gene>
<name>A0A4Y2WRY0_ARAVE</name>
<sequence length="155" mass="18056">MTEKPYPYSHKVASADIFFLDHGFEHLRSKVCLLKCCLMSSGIISDDIAELNRNHTTTVAKIAEHKRKLLELQHRVSKELVHQEITRKMGYAIQADEEQLRIKFEAIQAELSAPTQFKGHLKEFTSQIRMQNYQTSVFEGERYSIDEISKEEIRE</sequence>
<evidence type="ECO:0000259" key="10">
    <source>
        <dbReference type="Pfam" id="PF13874"/>
    </source>
</evidence>
<keyword evidence="8" id="KW-0539">Nucleus</keyword>
<dbReference type="OrthoDB" id="6162375at2759"/>
<evidence type="ECO:0000256" key="3">
    <source>
        <dbReference type="ARBA" id="ARBA00022737"/>
    </source>
</evidence>
<evidence type="ECO:0000256" key="4">
    <source>
        <dbReference type="ARBA" id="ARBA00022816"/>
    </source>
</evidence>
<evidence type="ECO:0000256" key="8">
    <source>
        <dbReference type="ARBA" id="ARBA00023242"/>
    </source>
</evidence>
<feature type="domain" description="Nucleoporin Nup54 alpha-helical" evidence="10">
    <location>
        <begin position="43"/>
        <end position="127"/>
    </location>
</feature>
<evidence type="ECO:0000256" key="5">
    <source>
        <dbReference type="ARBA" id="ARBA00022927"/>
    </source>
</evidence>
<dbReference type="PANTHER" id="PTHR13000:SF0">
    <property type="entry name" value="NUCLEOPORIN P54"/>
    <property type="match status" value="1"/>
</dbReference>
<proteinExistence type="inferred from homology"/>
<dbReference type="GO" id="GO:0051028">
    <property type="term" value="P:mRNA transport"/>
    <property type="evidence" value="ECO:0007669"/>
    <property type="project" value="UniProtKB-KW"/>
</dbReference>
<evidence type="ECO:0000256" key="6">
    <source>
        <dbReference type="ARBA" id="ARBA00023010"/>
    </source>
</evidence>
<evidence type="ECO:0000256" key="1">
    <source>
        <dbReference type="ARBA" id="ARBA00004567"/>
    </source>
</evidence>
<keyword evidence="12" id="KW-1185">Reference proteome</keyword>
<comment type="similarity">
    <text evidence="9">Belongs to the NUP54 family.</text>
</comment>
<comment type="caution">
    <text evidence="11">The sequence shown here is derived from an EMBL/GenBank/DDBJ whole genome shotgun (WGS) entry which is preliminary data.</text>
</comment>
<reference evidence="11 12" key="1">
    <citation type="journal article" date="2019" name="Sci. Rep.">
        <title>Orb-weaving spider Araneus ventricosus genome elucidates the spidroin gene catalogue.</title>
        <authorList>
            <person name="Kono N."/>
            <person name="Nakamura H."/>
            <person name="Ohtoshi R."/>
            <person name="Moran D.A.P."/>
            <person name="Shinohara A."/>
            <person name="Yoshida Y."/>
            <person name="Fujiwara M."/>
            <person name="Mori M."/>
            <person name="Tomita M."/>
            <person name="Arakawa K."/>
        </authorList>
    </citation>
    <scope>NUCLEOTIDE SEQUENCE [LARGE SCALE GENOMIC DNA]</scope>
</reference>